<evidence type="ECO:0000256" key="2">
    <source>
        <dbReference type="ARBA" id="ARBA00004123"/>
    </source>
</evidence>
<protein>
    <recommendedName>
        <fullName evidence="5">Restriction of telomere capping protein 4</fullName>
    </recommendedName>
</protein>
<evidence type="ECO:0000256" key="3">
    <source>
        <dbReference type="ARBA" id="ARBA00004496"/>
    </source>
</evidence>
<dbReference type="OMA" id="MRESAAY"/>
<evidence type="ECO:0000256" key="7">
    <source>
        <dbReference type="ARBA" id="ARBA00023242"/>
    </source>
</evidence>
<dbReference type="PANTHER" id="PTHR41391:SF1">
    <property type="entry name" value="RESTRICTION OF TELOMERE CAPPING PROTEIN 4"/>
    <property type="match status" value="1"/>
</dbReference>
<name>A0A0D2PIB5_HYPSF</name>
<evidence type="ECO:0000256" key="1">
    <source>
        <dbReference type="ARBA" id="ARBA00002738"/>
    </source>
</evidence>
<feature type="domain" description="Restriction of telomere capping protein 4 C-terminal" evidence="8">
    <location>
        <begin position="1"/>
        <end position="117"/>
    </location>
</feature>
<sequence length="118" mass="13292">CIFWRETLAAIEKKGYNAVSCIRGKFSDFEKTQLGYYGEIGSTTIHQILNNMFPSNHVDLALILPLTWHDFMQRILAPEVALHLIMEDRGLIGEDGAKVALVVMRESSTYGVAMFPDD</sequence>
<evidence type="ECO:0000256" key="6">
    <source>
        <dbReference type="ARBA" id="ARBA00022490"/>
    </source>
</evidence>
<dbReference type="GO" id="GO:0005634">
    <property type="term" value="C:nucleus"/>
    <property type="evidence" value="ECO:0007669"/>
    <property type="project" value="UniProtKB-SubCell"/>
</dbReference>
<reference evidence="10" key="1">
    <citation type="submission" date="2014-04" db="EMBL/GenBank/DDBJ databases">
        <title>Evolutionary Origins and Diversification of the Mycorrhizal Mutualists.</title>
        <authorList>
            <consortium name="DOE Joint Genome Institute"/>
            <consortium name="Mycorrhizal Genomics Consortium"/>
            <person name="Kohler A."/>
            <person name="Kuo A."/>
            <person name="Nagy L.G."/>
            <person name="Floudas D."/>
            <person name="Copeland A."/>
            <person name="Barry K.W."/>
            <person name="Cichocki N."/>
            <person name="Veneault-Fourrey C."/>
            <person name="LaButti K."/>
            <person name="Lindquist E.A."/>
            <person name="Lipzen A."/>
            <person name="Lundell T."/>
            <person name="Morin E."/>
            <person name="Murat C."/>
            <person name="Riley R."/>
            <person name="Ohm R."/>
            <person name="Sun H."/>
            <person name="Tunlid A."/>
            <person name="Henrissat B."/>
            <person name="Grigoriev I.V."/>
            <person name="Hibbett D.S."/>
            <person name="Martin F."/>
        </authorList>
    </citation>
    <scope>NUCLEOTIDE SEQUENCE [LARGE SCALE GENOMIC DNA]</scope>
    <source>
        <strain evidence="10">FD-334 SS-4</strain>
    </source>
</reference>
<evidence type="ECO:0000256" key="5">
    <source>
        <dbReference type="ARBA" id="ARBA00015162"/>
    </source>
</evidence>
<dbReference type="SMART" id="SM01312">
    <property type="entry name" value="RTC4"/>
    <property type="match status" value="1"/>
</dbReference>
<dbReference type="PANTHER" id="PTHR41391">
    <property type="entry name" value="RESTRICTION OF TELOMERE CAPPING PROTEIN 4"/>
    <property type="match status" value="1"/>
</dbReference>
<organism evidence="9 10">
    <name type="scientific">Hypholoma sublateritium (strain FD-334 SS-4)</name>
    <dbReference type="NCBI Taxonomy" id="945553"/>
    <lineage>
        <taxon>Eukaryota</taxon>
        <taxon>Fungi</taxon>
        <taxon>Dikarya</taxon>
        <taxon>Basidiomycota</taxon>
        <taxon>Agaricomycotina</taxon>
        <taxon>Agaricomycetes</taxon>
        <taxon>Agaricomycetidae</taxon>
        <taxon>Agaricales</taxon>
        <taxon>Agaricineae</taxon>
        <taxon>Strophariaceae</taxon>
        <taxon>Hypholoma</taxon>
    </lineage>
</organism>
<comment type="function">
    <text evidence="1">May be involved in a process influencing telomere capping.</text>
</comment>
<feature type="non-terminal residue" evidence="9">
    <location>
        <position position="118"/>
    </location>
</feature>
<evidence type="ECO:0000313" key="10">
    <source>
        <dbReference type="Proteomes" id="UP000054270"/>
    </source>
</evidence>
<keyword evidence="10" id="KW-1185">Reference proteome</keyword>
<proteinExistence type="inferred from homology"/>
<dbReference type="GO" id="GO:0005737">
    <property type="term" value="C:cytoplasm"/>
    <property type="evidence" value="ECO:0007669"/>
    <property type="project" value="UniProtKB-SubCell"/>
</dbReference>
<comment type="subcellular location">
    <subcellularLocation>
        <location evidence="3">Cytoplasm</location>
    </subcellularLocation>
    <subcellularLocation>
        <location evidence="2">Nucleus</location>
    </subcellularLocation>
</comment>
<comment type="similarity">
    <text evidence="4">Belongs to the RTC4 family.</text>
</comment>
<accession>A0A0D2PIB5</accession>
<feature type="non-terminal residue" evidence="9">
    <location>
        <position position="1"/>
    </location>
</feature>
<keyword evidence="7" id="KW-0539">Nucleus</keyword>
<evidence type="ECO:0000313" key="9">
    <source>
        <dbReference type="EMBL" id="KJA19770.1"/>
    </source>
</evidence>
<dbReference type="Pfam" id="PF14474">
    <property type="entry name" value="RTC4"/>
    <property type="match status" value="1"/>
</dbReference>
<dbReference type="Proteomes" id="UP000054270">
    <property type="component" value="Unassembled WGS sequence"/>
</dbReference>
<keyword evidence="6" id="KW-0963">Cytoplasm</keyword>
<dbReference type="OrthoDB" id="128308at2759"/>
<dbReference type="InterPro" id="IPR039024">
    <property type="entry name" value="RTC4"/>
</dbReference>
<gene>
    <name evidence="9" type="ORF">HYPSUDRAFT_105426</name>
</gene>
<dbReference type="InterPro" id="IPR028094">
    <property type="entry name" value="RTC4_C"/>
</dbReference>
<evidence type="ECO:0000259" key="8">
    <source>
        <dbReference type="SMART" id="SM01312"/>
    </source>
</evidence>
<dbReference type="EMBL" id="KN817574">
    <property type="protein sequence ID" value="KJA19770.1"/>
    <property type="molecule type" value="Genomic_DNA"/>
</dbReference>
<dbReference type="AlphaFoldDB" id="A0A0D2PIB5"/>
<evidence type="ECO:0000256" key="4">
    <source>
        <dbReference type="ARBA" id="ARBA00009461"/>
    </source>
</evidence>